<geneLocation type="plasmid" evidence="1">
    <name>unnamed1</name>
</geneLocation>
<dbReference type="AlphaFoldDB" id="A0A2A6Q003"/>
<protein>
    <submittedName>
        <fullName evidence="1">Uncharacterized protein</fullName>
    </submittedName>
</protein>
<evidence type="ECO:0000313" key="2">
    <source>
        <dbReference type="Proteomes" id="UP000309937"/>
    </source>
</evidence>
<comment type="caution">
    <text evidence="1">The sequence shown here is derived from an EMBL/GenBank/DDBJ whole genome shotgun (WGS) entry which is preliminary data.</text>
</comment>
<proteinExistence type="predicted"/>
<keyword evidence="1" id="KW-0614">Plasmid</keyword>
<accession>A0A2A6Q003</accession>
<dbReference type="EMBL" id="RRGJ01000122">
    <property type="protein sequence ID" value="TJQ06213.1"/>
    <property type="molecule type" value="Genomic_DNA"/>
</dbReference>
<evidence type="ECO:0000313" key="1">
    <source>
        <dbReference type="EMBL" id="TJQ06213.1"/>
    </source>
</evidence>
<dbReference type="Proteomes" id="UP000309937">
    <property type="component" value="Unassembled WGS sequence"/>
</dbReference>
<sequence>MQRNGENVQNGIQSVLRRCRKEIYLTCSDVFFNASAFKSAFKDAIMTIRQTENEMNASHH</sequence>
<organism evidence="1 2">
    <name type="scientific">Escherichia coli</name>
    <dbReference type="NCBI Taxonomy" id="562"/>
    <lineage>
        <taxon>Bacteria</taxon>
        <taxon>Pseudomonadati</taxon>
        <taxon>Pseudomonadota</taxon>
        <taxon>Gammaproteobacteria</taxon>
        <taxon>Enterobacterales</taxon>
        <taxon>Enterobacteriaceae</taxon>
        <taxon>Escherichia</taxon>
    </lineage>
</organism>
<name>A0A2A6Q003_ECOLX</name>
<gene>
    <name evidence="1" type="ORF">C9Z68_25915</name>
</gene>
<reference evidence="1 2" key="1">
    <citation type="submission" date="2018-12" db="EMBL/GenBank/DDBJ databases">
        <title>Food and Water Safety Consortium.</title>
        <authorList>
            <person name="Tyson S."/>
            <person name="Peterson C.-L."/>
            <person name="Olson A."/>
            <person name="Tyler S."/>
            <person name="Cabral J."/>
            <person name="Lynch T."/>
            <person name="Knox N."/>
            <person name="Van Domselaar G."/>
            <person name="Graham M."/>
        </authorList>
    </citation>
    <scope>NUCLEOTIDE SEQUENCE [LARGE SCALE GENOMIC DNA]</scope>
    <source>
        <strain evidence="1 2">FWSEC0118</strain>
        <plasmid evidence="1">unnamed1</plasmid>
    </source>
</reference>